<dbReference type="PANTHER" id="PTHR11037:SF20">
    <property type="entry name" value="PROTEIN GRAINYHEAD"/>
    <property type="match status" value="1"/>
</dbReference>
<name>A0A4U5PBW4_STECR</name>
<dbReference type="InterPro" id="IPR040167">
    <property type="entry name" value="TF_CP2-like"/>
</dbReference>
<reference evidence="8 9" key="1">
    <citation type="journal article" date="2015" name="Genome Biol.">
        <title>Comparative genomics of Steinernema reveals deeply conserved gene regulatory networks.</title>
        <authorList>
            <person name="Dillman A.R."/>
            <person name="Macchietto M."/>
            <person name="Porter C.F."/>
            <person name="Rogers A."/>
            <person name="Williams B."/>
            <person name="Antoshechkin I."/>
            <person name="Lee M.M."/>
            <person name="Goodwin Z."/>
            <person name="Lu X."/>
            <person name="Lewis E.E."/>
            <person name="Goodrich-Blair H."/>
            <person name="Stock S.P."/>
            <person name="Adams B.J."/>
            <person name="Sternberg P.W."/>
            <person name="Mortazavi A."/>
        </authorList>
    </citation>
    <scope>NUCLEOTIDE SEQUENCE [LARGE SCALE GENOMIC DNA]</scope>
    <source>
        <strain evidence="8 9">ALL</strain>
    </source>
</reference>
<evidence type="ECO:0000313" key="9">
    <source>
        <dbReference type="Proteomes" id="UP000298663"/>
    </source>
</evidence>
<dbReference type="PROSITE" id="PS51968">
    <property type="entry name" value="GRH_CP2_DB"/>
    <property type="match status" value="1"/>
</dbReference>
<proteinExistence type="predicted"/>
<evidence type="ECO:0000256" key="4">
    <source>
        <dbReference type="ARBA" id="ARBA00023163"/>
    </source>
</evidence>
<evidence type="ECO:0000256" key="5">
    <source>
        <dbReference type="ARBA" id="ARBA00023242"/>
    </source>
</evidence>
<dbReference type="Proteomes" id="UP000298663">
    <property type="component" value="Unassembled WGS sequence"/>
</dbReference>
<keyword evidence="9" id="KW-1185">Reference proteome</keyword>
<evidence type="ECO:0000256" key="6">
    <source>
        <dbReference type="PROSITE-ProRule" id="PRU01313"/>
    </source>
</evidence>
<organism evidence="8 9">
    <name type="scientific">Steinernema carpocapsae</name>
    <name type="common">Entomopathogenic nematode</name>
    <dbReference type="NCBI Taxonomy" id="34508"/>
    <lineage>
        <taxon>Eukaryota</taxon>
        <taxon>Metazoa</taxon>
        <taxon>Ecdysozoa</taxon>
        <taxon>Nematoda</taxon>
        <taxon>Chromadorea</taxon>
        <taxon>Rhabditida</taxon>
        <taxon>Tylenchina</taxon>
        <taxon>Panagrolaimomorpha</taxon>
        <taxon>Strongyloidoidea</taxon>
        <taxon>Steinernematidae</taxon>
        <taxon>Steinernema</taxon>
    </lineage>
</organism>
<dbReference type="InterPro" id="IPR057520">
    <property type="entry name" value="GRHL1/CP2_C"/>
</dbReference>
<keyword evidence="5 6" id="KW-0539">Nucleus</keyword>
<evidence type="ECO:0000256" key="2">
    <source>
        <dbReference type="ARBA" id="ARBA00023015"/>
    </source>
</evidence>
<sequence>MVPVNTSSSDWSRPLEHYGGYPTASTIQYHIQQQQNADGYGSASAEIVANGGEPTVISGDLALLATAAPAIIASEASVVVPKRESESPEKAHSLRGSPIIIPKVYNTLGFQYVLDAPISTSIRIDEDRITYVNKDQFYGINLSYFPDPQKPIKSVTVKSQVMVVFGDNKSFADEMATWRDWQRRQTGGGPPRILGIEPKNCTGVIGPIDSVAMNGIQMYWNPEQGAKLSVAVHCLSTEFSLQKGVKGLPMNIQIDTYDENISETVPFHRGYCQIKVFCDKGAERKLRDEYRRSQKRKQMNRPRKADFEYHEPCDKSEFYHMSDLEKPAALYPGMTEDIETMRRTSISVESMECLKTSGSSCDTVVIYGKRREDPVFSPIVITPPSVVSLAHAVAARMGVAAEKVVSVFKHCRKGPTVRLDDDMIRFYSSGDVYILDLVRSTEDPNGFAVNLYEQGDTNVNISYQQETPKPEPVN</sequence>
<dbReference type="EMBL" id="AZBU02000002">
    <property type="protein sequence ID" value="TKR93671.1"/>
    <property type="molecule type" value="Genomic_DNA"/>
</dbReference>
<dbReference type="Pfam" id="PF25416">
    <property type="entry name" value="GRHL1_C"/>
    <property type="match status" value="1"/>
</dbReference>
<evidence type="ECO:0000256" key="1">
    <source>
        <dbReference type="ARBA" id="ARBA00004123"/>
    </source>
</evidence>
<evidence type="ECO:0000313" key="8">
    <source>
        <dbReference type="EMBL" id="TKR93671.1"/>
    </source>
</evidence>
<accession>A0A4U5PBW4</accession>
<keyword evidence="4" id="KW-0804">Transcription</keyword>
<dbReference type="InterPro" id="IPR007604">
    <property type="entry name" value="CP2"/>
</dbReference>
<evidence type="ECO:0000256" key="3">
    <source>
        <dbReference type="ARBA" id="ARBA00023125"/>
    </source>
</evidence>
<dbReference type="OrthoDB" id="7680836at2759"/>
<comment type="subcellular location">
    <subcellularLocation>
        <location evidence="1 6">Nucleus</location>
    </subcellularLocation>
</comment>
<comment type="caution">
    <text evidence="8">The sequence shown here is derived from an EMBL/GenBank/DDBJ whole genome shotgun (WGS) entry which is preliminary data.</text>
</comment>
<dbReference type="GO" id="GO:0000978">
    <property type="term" value="F:RNA polymerase II cis-regulatory region sequence-specific DNA binding"/>
    <property type="evidence" value="ECO:0007669"/>
    <property type="project" value="TreeGrafter"/>
</dbReference>
<dbReference type="GO" id="GO:0001228">
    <property type="term" value="F:DNA-binding transcription activator activity, RNA polymerase II-specific"/>
    <property type="evidence" value="ECO:0007669"/>
    <property type="project" value="TreeGrafter"/>
</dbReference>
<gene>
    <name evidence="8" type="ORF">L596_008084</name>
</gene>
<dbReference type="GO" id="GO:0005634">
    <property type="term" value="C:nucleus"/>
    <property type="evidence" value="ECO:0007669"/>
    <property type="project" value="UniProtKB-SubCell"/>
</dbReference>
<feature type="domain" description="Grh/CP2 DB" evidence="7">
    <location>
        <begin position="106"/>
        <end position="332"/>
    </location>
</feature>
<keyword evidence="2" id="KW-0805">Transcription regulation</keyword>
<dbReference type="AlphaFoldDB" id="A0A4U5PBW4"/>
<dbReference type="Pfam" id="PF04516">
    <property type="entry name" value="CP2"/>
    <property type="match status" value="1"/>
</dbReference>
<keyword evidence="3 6" id="KW-0238">DNA-binding</keyword>
<dbReference type="PANTHER" id="PTHR11037">
    <property type="entry name" value="TRANSCRIPTION FACTOR CP2"/>
    <property type="match status" value="1"/>
</dbReference>
<reference evidence="8 9" key="2">
    <citation type="journal article" date="2019" name="G3 (Bethesda)">
        <title>Hybrid Assembly of the Genome of the Entomopathogenic Nematode Steinernema carpocapsae Identifies the X-Chromosome.</title>
        <authorList>
            <person name="Serra L."/>
            <person name="Macchietto M."/>
            <person name="Macias-Munoz A."/>
            <person name="McGill C.J."/>
            <person name="Rodriguez I.M."/>
            <person name="Rodriguez B."/>
            <person name="Murad R."/>
            <person name="Mortazavi A."/>
        </authorList>
    </citation>
    <scope>NUCLEOTIDE SEQUENCE [LARGE SCALE GENOMIC DNA]</scope>
    <source>
        <strain evidence="8 9">ALL</strain>
    </source>
</reference>
<dbReference type="STRING" id="34508.A0A4U5PBW4"/>
<evidence type="ECO:0000259" key="7">
    <source>
        <dbReference type="PROSITE" id="PS51968"/>
    </source>
</evidence>
<protein>
    <recommendedName>
        <fullName evidence="7">Grh/CP2 DB domain-containing protein</fullName>
    </recommendedName>
</protein>